<keyword evidence="3 7" id="KW-0812">Transmembrane</keyword>
<reference evidence="10 11" key="1">
    <citation type="submission" date="2019-02" db="EMBL/GenBank/DDBJ databases">
        <title>Deep-cultivation of Planctomycetes and their phenomic and genomic characterization uncovers novel biology.</title>
        <authorList>
            <person name="Wiegand S."/>
            <person name="Jogler M."/>
            <person name="Boedeker C."/>
            <person name="Pinto D."/>
            <person name="Vollmers J."/>
            <person name="Rivas-Marin E."/>
            <person name="Kohn T."/>
            <person name="Peeters S.H."/>
            <person name="Heuer A."/>
            <person name="Rast P."/>
            <person name="Oberbeckmann S."/>
            <person name="Bunk B."/>
            <person name="Jeske O."/>
            <person name="Meyerdierks A."/>
            <person name="Storesund J.E."/>
            <person name="Kallscheuer N."/>
            <person name="Luecker S."/>
            <person name="Lage O.M."/>
            <person name="Pohl T."/>
            <person name="Merkel B.J."/>
            <person name="Hornburger P."/>
            <person name="Mueller R.-W."/>
            <person name="Bruemmer F."/>
            <person name="Labrenz M."/>
            <person name="Spormann A.M."/>
            <person name="Op den Camp H."/>
            <person name="Overmann J."/>
            <person name="Amann R."/>
            <person name="Jetten M.S.M."/>
            <person name="Mascher T."/>
            <person name="Medema M.H."/>
            <person name="Devos D.P."/>
            <person name="Kaster A.-K."/>
            <person name="Ovreas L."/>
            <person name="Rohde M."/>
            <person name="Galperin M.Y."/>
            <person name="Jogler C."/>
        </authorList>
    </citation>
    <scope>NUCLEOTIDE SEQUENCE [LARGE SCALE GENOMIC DNA]</scope>
    <source>
        <strain evidence="10 11">Poly30</strain>
    </source>
</reference>
<evidence type="ECO:0000259" key="9">
    <source>
        <dbReference type="Pfam" id="PF12704"/>
    </source>
</evidence>
<evidence type="ECO:0000256" key="1">
    <source>
        <dbReference type="ARBA" id="ARBA00004651"/>
    </source>
</evidence>
<dbReference type="EMBL" id="CP036434">
    <property type="protein sequence ID" value="QDV04659.1"/>
    <property type="molecule type" value="Genomic_DNA"/>
</dbReference>
<protein>
    <submittedName>
        <fullName evidence="10">Macrolide export ATP-binding/permease protein MacB</fullName>
        <ecNumber evidence="10">3.6.3.-</ecNumber>
    </submittedName>
</protein>
<feature type="domain" description="ABC3 transporter permease C-terminal" evidence="8">
    <location>
        <begin position="280"/>
        <end position="400"/>
    </location>
</feature>
<keyword evidence="2" id="KW-1003">Cell membrane</keyword>
<dbReference type="GO" id="GO:0005886">
    <property type="term" value="C:plasma membrane"/>
    <property type="evidence" value="ECO:0007669"/>
    <property type="project" value="UniProtKB-SubCell"/>
</dbReference>
<dbReference type="EC" id="3.6.3.-" evidence="10"/>
<keyword evidence="10" id="KW-0547">Nucleotide-binding</keyword>
<evidence type="ECO:0000256" key="3">
    <source>
        <dbReference type="ARBA" id="ARBA00022692"/>
    </source>
</evidence>
<proteinExistence type="inferred from homology"/>
<evidence type="ECO:0000256" key="7">
    <source>
        <dbReference type="SAM" id="Phobius"/>
    </source>
</evidence>
<dbReference type="RefSeq" id="WP_145194112.1">
    <property type="nucleotide sequence ID" value="NZ_CP036434.1"/>
</dbReference>
<dbReference type="InterPro" id="IPR050250">
    <property type="entry name" value="Macrolide_Exporter_MacB"/>
</dbReference>
<dbReference type="GO" id="GO:0005524">
    <property type="term" value="F:ATP binding"/>
    <property type="evidence" value="ECO:0007669"/>
    <property type="project" value="UniProtKB-KW"/>
</dbReference>
<evidence type="ECO:0000313" key="10">
    <source>
        <dbReference type="EMBL" id="QDV04659.1"/>
    </source>
</evidence>
<dbReference type="GO" id="GO:0016787">
    <property type="term" value="F:hydrolase activity"/>
    <property type="evidence" value="ECO:0007669"/>
    <property type="project" value="UniProtKB-KW"/>
</dbReference>
<dbReference type="InterPro" id="IPR025857">
    <property type="entry name" value="MacB_PCD"/>
</dbReference>
<accession>A0A518EKP1</accession>
<evidence type="ECO:0000256" key="5">
    <source>
        <dbReference type="ARBA" id="ARBA00023136"/>
    </source>
</evidence>
<dbReference type="PANTHER" id="PTHR30572">
    <property type="entry name" value="MEMBRANE COMPONENT OF TRANSPORTER-RELATED"/>
    <property type="match status" value="1"/>
</dbReference>
<comment type="similarity">
    <text evidence="6">Belongs to the ABC-4 integral membrane protein family.</text>
</comment>
<dbReference type="GO" id="GO:0022857">
    <property type="term" value="F:transmembrane transporter activity"/>
    <property type="evidence" value="ECO:0007669"/>
    <property type="project" value="TreeGrafter"/>
</dbReference>
<sequence length="408" mass="42986">MIGWVLGSLWATRIRMGLVALGVLWGTLGLASLLAFGQEMTRATTGTIGNFGEDLFRVMGGARTKPWQGRRAGTPVRLEASDAKAARRLPGIRGAVLELEYGQTAFRAGAARFSGGLSGASAEFGDLRSRYVREGGRFLSALDSLEKRRVAYLGAGVASALFGERDAVGEEIEALGTRFLVVGVAPEYVQISSYNGQDRDKVYVPDTTLRALTGVRYGSLIVGLENADEASEVRRALYASLGTRHGFARDDDAALRIIDYVALQERIGSILAGNRSLTAVVGVLGFLVAALGIANATWAHVEEQRREIALAMALGARRLHVVLPPLLEGALTALAGGLIGLGLAAAAFAAAATLDVPLEVRAYFGTPGVSLPLGLGIVLLLTVVGVLSGWFPARMAASVDPVEVLRDE</sequence>
<keyword evidence="4 7" id="KW-1133">Transmembrane helix</keyword>
<gene>
    <name evidence="10" type="primary">macB_2</name>
    <name evidence="10" type="ORF">Poly30_01500</name>
</gene>
<feature type="transmembrane region" description="Helical" evidence="7">
    <location>
        <begin position="322"/>
        <end position="351"/>
    </location>
</feature>
<dbReference type="Proteomes" id="UP000320390">
    <property type="component" value="Chromosome"/>
</dbReference>
<keyword evidence="10" id="KW-0067">ATP-binding</keyword>
<evidence type="ECO:0000259" key="8">
    <source>
        <dbReference type="Pfam" id="PF02687"/>
    </source>
</evidence>
<dbReference type="InterPro" id="IPR003838">
    <property type="entry name" value="ABC3_permease_C"/>
</dbReference>
<evidence type="ECO:0000313" key="11">
    <source>
        <dbReference type="Proteomes" id="UP000320390"/>
    </source>
</evidence>
<feature type="domain" description="MacB-like periplasmic core" evidence="9">
    <location>
        <begin position="17"/>
        <end position="237"/>
    </location>
</feature>
<evidence type="ECO:0000256" key="4">
    <source>
        <dbReference type="ARBA" id="ARBA00022989"/>
    </source>
</evidence>
<name>A0A518EKP1_9BACT</name>
<organism evidence="10 11">
    <name type="scientific">Saltatorellus ferox</name>
    <dbReference type="NCBI Taxonomy" id="2528018"/>
    <lineage>
        <taxon>Bacteria</taxon>
        <taxon>Pseudomonadati</taxon>
        <taxon>Planctomycetota</taxon>
        <taxon>Planctomycetia</taxon>
        <taxon>Planctomycetia incertae sedis</taxon>
        <taxon>Saltatorellus</taxon>
    </lineage>
</organism>
<dbReference type="OrthoDB" id="9770036at2"/>
<dbReference type="PANTHER" id="PTHR30572:SF4">
    <property type="entry name" value="ABC TRANSPORTER PERMEASE YTRF"/>
    <property type="match status" value="1"/>
</dbReference>
<dbReference type="Pfam" id="PF12704">
    <property type="entry name" value="MacB_PCD"/>
    <property type="match status" value="1"/>
</dbReference>
<keyword evidence="10" id="KW-0378">Hydrolase</keyword>
<feature type="transmembrane region" description="Helical" evidence="7">
    <location>
        <begin position="371"/>
        <end position="391"/>
    </location>
</feature>
<comment type="subcellular location">
    <subcellularLocation>
        <location evidence="1">Cell membrane</location>
        <topology evidence="1">Multi-pass membrane protein</topology>
    </subcellularLocation>
</comment>
<dbReference type="Pfam" id="PF02687">
    <property type="entry name" value="FtsX"/>
    <property type="match status" value="1"/>
</dbReference>
<keyword evidence="5 7" id="KW-0472">Membrane</keyword>
<dbReference type="AlphaFoldDB" id="A0A518EKP1"/>
<evidence type="ECO:0000256" key="2">
    <source>
        <dbReference type="ARBA" id="ARBA00022475"/>
    </source>
</evidence>
<feature type="transmembrane region" description="Helical" evidence="7">
    <location>
        <begin position="277"/>
        <end position="301"/>
    </location>
</feature>
<keyword evidence="11" id="KW-1185">Reference proteome</keyword>
<evidence type="ECO:0000256" key="6">
    <source>
        <dbReference type="ARBA" id="ARBA00038076"/>
    </source>
</evidence>